<dbReference type="PRINTS" id="PR00344">
    <property type="entry name" value="BCTRLSENSOR"/>
</dbReference>
<keyword evidence="16" id="KW-1185">Reference proteome</keyword>
<dbReference type="InterPro" id="IPR036097">
    <property type="entry name" value="HisK_dim/P_sf"/>
</dbReference>
<reference evidence="15 16" key="1">
    <citation type="submission" date="2017-01" db="EMBL/GenBank/DDBJ databases">
        <title>The cable genome- insights into the physiology and evolution of filamentous bacteria capable of sulfide oxidation via long distance electron transfer.</title>
        <authorList>
            <person name="Schreiber L."/>
            <person name="Bjerg J.T."/>
            <person name="Boggild A."/>
            <person name="Van De Vossenberg J."/>
            <person name="Meysman F."/>
            <person name="Nielsen L.P."/>
            <person name="Schramm A."/>
            <person name="Kjeldsen K.U."/>
        </authorList>
    </citation>
    <scope>NUCLEOTIDE SEQUENCE [LARGE SCALE GENOMIC DNA]</scope>
    <source>
        <strain evidence="15">MCF</strain>
    </source>
</reference>
<dbReference type="InterPro" id="IPR003661">
    <property type="entry name" value="HisK_dim/P_dom"/>
</dbReference>
<evidence type="ECO:0000259" key="14">
    <source>
        <dbReference type="PROSITE" id="PS50110"/>
    </source>
</evidence>
<organism evidence="15 16">
    <name type="scientific">Candidatus Electrothrix aarhusensis</name>
    <dbReference type="NCBI Taxonomy" id="1859131"/>
    <lineage>
        <taxon>Bacteria</taxon>
        <taxon>Pseudomonadati</taxon>
        <taxon>Thermodesulfobacteriota</taxon>
        <taxon>Desulfobulbia</taxon>
        <taxon>Desulfobulbales</taxon>
        <taxon>Desulfobulbaceae</taxon>
        <taxon>Candidatus Electrothrix</taxon>
    </lineage>
</organism>
<accession>A0A3S3QDM2</accession>
<evidence type="ECO:0000256" key="2">
    <source>
        <dbReference type="ARBA" id="ARBA00012438"/>
    </source>
</evidence>
<evidence type="ECO:0000313" key="16">
    <source>
        <dbReference type="Proteomes" id="UP000287853"/>
    </source>
</evidence>
<dbReference type="CDD" id="cd00082">
    <property type="entry name" value="HisKA"/>
    <property type="match status" value="1"/>
</dbReference>
<dbReference type="GO" id="GO:0005524">
    <property type="term" value="F:ATP binding"/>
    <property type="evidence" value="ECO:0007669"/>
    <property type="project" value="UniProtKB-KW"/>
</dbReference>
<dbReference type="GO" id="GO:0000155">
    <property type="term" value="F:phosphorelay sensor kinase activity"/>
    <property type="evidence" value="ECO:0007669"/>
    <property type="project" value="InterPro"/>
</dbReference>
<dbReference type="CDD" id="cd16922">
    <property type="entry name" value="HATPase_EvgS-ArcB-TorS-like"/>
    <property type="match status" value="1"/>
</dbReference>
<dbReference type="Gene3D" id="3.30.565.10">
    <property type="entry name" value="Histidine kinase-like ATPase, C-terminal domain"/>
    <property type="match status" value="1"/>
</dbReference>
<dbReference type="Pfam" id="PF00512">
    <property type="entry name" value="HisKA"/>
    <property type="match status" value="1"/>
</dbReference>
<dbReference type="InterPro" id="IPR021796">
    <property type="entry name" value="Tll0287-like_dom"/>
</dbReference>
<evidence type="ECO:0000256" key="12">
    <source>
        <dbReference type="SAM" id="Phobius"/>
    </source>
</evidence>
<comment type="subunit">
    <text evidence="9">At low DSF concentrations, interacts with RpfF.</text>
</comment>
<dbReference type="Pfam" id="PF11845">
    <property type="entry name" value="Tll0287-like"/>
    <property type="match status" value="1"/>
</dbReference>
<keyword evidence="12" id="KW-0812">Transmembrane</keyword>
<dbReference type="CDD" id="cd17546">
    <property type="entry name" value="REC_hyHK_CKI1_RcsC-like"/>
    <property type="match status" value="1"/>
</dbReference>
<dbReference type="InterPro" id="IPR001789">
    <property type="entry name" value="Sig_transdc_resp-reg_receiver"/>
</dbReference>
<dbReference type="AlphaFoldDB" id="A0A3S3QDM2"/>
<dbReference type="SUPFAM" id="SSF47384">
    <property type="entry name" value="Homodimeric domain of signal transducing histidine kinase"/>
    <property type="match status" value="1"/>
</dbReference>
<comment type="caution">
    <text evidence="15">The sequence shown here is derived from an EMBL/GenBank/DDBJ whole genome shotgun (WGS) entry which is preliminary data.</text>
</comment>
<proteinExistence type="predicted"/>
<feature type="transmembrane region" description="Helical" evidence="12">
    <location>
        <begin position="215"/>
        <end position="237"/>
    </location>
</feature>
<dbReference type="PANTHER" id="PTHR45339">
    <property type="entry name" value="HYBRID SIGNAL TRANSDUCTION HISTIDINE KINASE J"/>
    <property type="match status" value="1"/>
</dbReference>
<evidence type="ECO:0000256" key="10">
    <source>
        <dbReference type="ARBA" id="ARBA00068150"/>
    </source>
</evidence>
<dbReference type="Gene3D" id="3.40.50.2300">
    <property type="match status" value="1"/>
</dbReference>
<dbReference type="Gene3D" id="3.30.450.290">
    <property type="match status" value="1"/>
</dbReference>
<dbReference type="SUPFAM" id="SSF52172">
    <property type="entry name" value="CheY-like"/>
    <property type="match status" value="1"/>
</dbReference>
<dbReference type="Pfam" id="PF00072">
    <property type="entry name" value="Response_reg"/>
    <property type="match status" value="1"/>
</dbReference>
<sequence>MQIHQNTNPPLITFMLLLITGWTLLLVLLLIWNRWHMKETTMQLAENNARMFWEKDMLYRKWGVLHGGVYVPVSKKTPPNPYLDIKNRDVIIAGKEYTLMNPAYMFRQVYEMGEKRTSVQGHLTSLDPKRPDNKPALWEEKALRSFELGKKEYIEIAPVDGESFLHFMRPLKMEKKCFPCHKDQEKNIGGIRGGISITVPLENYLKQDKKNINKLWRAFVLIWLSGIGIILISYKLIRQAVNRLIRSEKQKAAILDTIDNVGLGLYIIDKNYRIDYANNTMRSWFHCKINKQCYVSVHKRKIPCNSCHLGEIIGQNKTLHYELNFEDKVFAVFAAPFTTQEGIPAKMEVRLDITSQKKVEQEQRKAIAFLKEKKFAESASRAKSSFLANMSHEIRTPMNAVIGMSKLALETNLNPEQYNLISKVHISARSLLGIINDILDFSKIEADKMELERVDFRLREVFEHVYTLIRLKAEEKGLILNIECAADIPEILRGDPLRLRQILTNLGNNAVKFTRHGRIDIKVNLLEQQEDKYLKLYFFVSDTGKGMNPEQLDKLFQSFYQAENSTARQYGGTGLGLVISQNLVRMMGGEISVKSELDHGSCFHFTLQLEKGDAGRLPLEQTEQIKKISQLEGKKILLTEDNPFNMELAAILFRRKKIIVLQAENGKEALELLKSESVDCVLMDIQMPVMDGYTACREIRKQEKFKKLPVLAMTANVMASDVKKSRAAGMNDHICKPLNENELFGTLIKWLVPDVSSTEL</sequence>
<keyword evidence="8" id="KW-0902">Two-component regulatory system</keyword>
<keyword evidence="5" id="KW-0547">Nucleotide-binding</keyword>
<dbReference type="InterPro" id="IPR036890">
    <property type="entry name" value="HATPase_C_sf"/>
</dbReference>
<feature type="domain" description="Response regulatory" evidence="14">
    <location>
        <begin position="635"/>
        <end position="751"/>
    </location>
</feature>
<dbReference type="PANTHER" id="PTHR45339:SF1">
    <property type="entry name" value="HYBRID SIGNAL TRANSDUCTION HISTIDINE KINASE J"/>
    <property type="match status" value="1"/>
</dbReference>
<name>A0A3S3QDM2_9BACT</name>
<dbReference type="InterPro" id="IPR003594">
    <property type="entry name" value="HATPase_dom"/>
</dbReference>
<keyword evidence="7" id="KW-0067">ATP-binding</keyword>
<keyword evidence="12" id="KW-0472">Membrane</keyword>
<feature type="modified residue" description="4-aspartylphosphate" evidence="11">
    <location>
        <position position="684"/>
    </location>
</feature>
<evidence type="ECO:0000256" key="11">
    <source>
        <dbReference type="PROSITE-ProRule" id="PRU00169"/>
    </source>
</evidence>
<evidence type="ECO:0000256" key="1">
    <source>
        <dbReference type="ARBA" id="ARBA00000085"/>
    </source>
</evidence>
<evidence type="ECO:0000256" key="4">
    <source>
        <dbReference type="ARBA" id="ARBA00022679"/>
    </source>
</evidence>
<evidence type="ECO:0000256" key="3">
    <source>
        <dbReference type="ARBA" id="ARBA00022553"/>
    </source>
</evidence>
<feature type="transmembrane region" description="Helical" evidence="12">
    <location>
        <begin position="12"/>
        <end position="32"/>
    </location>
</feature>
<comment type="catalytic activity">
    <reaction evidence="1">
        <text>ATP + protein L-histidine = ADP + protein N-phospho-L-histidine.</text>
        <dbReference type="EC" id="2.7.13.3"/>
    </reaction>
</comment>
<dbReference type="SMART" id="SM00448">
    <property type="entry name" value="REC"/>
    <property type="match status" value="1"/>
</dbReference>
<dbReference type="InterPro" id="IPR004358">
    <property type="entry name" value="Sig_transdc_His_kin-like_C"/>
</dbReference>
<dbReference type="Gene3D" id="3.30.450.20">
    <property type="entry name" value="PAS domain"/>
    <property type="match status" value="1"/>
</dbReference>
<keyword evidence="3 11" id="KW-0597">Phosphoprotein</keyword>
<evidence type="ECO:0000256" key="6">
    <source>
        <dbReference type="ARBA" id="ARBA00022777"/>
    </source>
</evidence>
<dbReference type="InterPro" id="IPR005467">
    <property type="entry name" value="His_kinase_dom"/>
</dbReference>
<dbReference type="PROSITE" id="PS50110">
    <property type="entry name" value="RESPONSE_REGULATORY"/>
    <property type="match status" value="1"/>
</dbReference>
<dbReference type="FunFam" id="1.10.287.130:FF:000002">
    <property type="entry name" value="Two-component osmosensing histidine kinase"/>
    <property type="match status" value="1"/>
</dbReference>
<gene>
    <name evidence="15" type="ORF">H206_03492</name>
</gene>
<evidence type="ECO:0000256" key="8">
    <source>
        <dbReference type="ARBA" id="ARBA00023012"/>
    </source>
</evidence>
<feature type="domain" description="Histidine kinase" evidence="13">
    <location>
        <begin position="389"/>
        <end position="611"/>
    </location>
</feature>
<keyword evidence="4" id="KW-0808">Transferase</keyword>
<dbReference type="InterPro" id="IPR011006">
    <property type="entry name" value="CheY-like_superfamily"/>
</dbReference>
<dbReference type="FunFam" id="3.30.565.10:FF:000010">
    <property type="entry name" value="Sensor histidine kinase RcsC"/>
    <property type="match status" value="1"/>
</dbReference>
<dbReference type="PROSITE" id="PS50109">
    <property type="entry name" value="HIS_KIN"/>
    <property type="match status" value="1"/>
</dbReference>
<dbReference type="EC" id="2.7.13.3" evidence="2"/>
<evidence type="ECO:0000256" key="7">
    <source>
        <dbReference type="ARBA" id="ARBA00022840"/>
    </source>
</evidence>
<protein>
    <recommendedName>
        <fullName evidence="10">Sensory/regulatory protein RpfC</fullName>
        <ecNumber evidence="2">2.7.13.3</ecNumber>
    </recommendedName>
</protein>
<dbReference type="Gene3D" id="1.10.287.130">
    <property type="match status" value="1"/>
</dbReference>
<dbReference type="SMART" id="SM00387">
    <property type="entry name" value="HATPase_c"/>
    <property type="match status" value="1"/>
</dbReference>
<dbReference type="SUPFAM" id="SSF55874">
    <property type="entry name" value="ATPase domain of HSP90 chaperone/DNA topoisomerase II/histidine kinase"/>
    <property type="match status" value="1"/>
</dbReference>
<evidence type="ECO:0000259" key="13">
    <source>
        <dbReference type="PROSITE" id="PS50109"/>
    </source>
</evidence>
<keyword evidence="6 15" id="KW-0418">Kinase</keyword>
<keyword evidence="12" id="KW-1133">Transmembrane helix</keyword>
<evidence type="ECO:0000256" key="9">
    <source>
        <dbReference type="ARBA" id="ARBA00064003"/>
    </source>
</evidence>
<evidence type="ECO:0000313" key="15">
    <source>
        <dbReference type="EMBL" id="RWX44692.1"/>
    </source>
</evidence>
<evidence type="ECO:0000256" key="5">
    <source>
        <dbReference type="ARBA" id="ARBA00022741"/>
    </source>
</evidence>
<dbReference type="Pfam" id="PF02518">
    <property type="entry name" value="HATPase_c"/>
    <property type="match status" value="1"/>
</dbReference>
<dbReference type="EMBL" id="MTKO01000090">
    <property type="protein sequence ID" value="RWX44692.1"/>
    <property type="molecule type" value="Genomic_DNA"/>
</dbReference>
<dbReference type="Proteomes" id="UP000287853">
    <property type="component" value="Unassembled WGS sequence"/>
</dbReference>
<dbReference type="SMART" id="SM00388">
    <property type="entry name" value="HisKA"/>
    <property type="match status" value="1"/>
</dbReference>